<dbReference type="CDD" id="cd06849">
    <property type="entry name" value="lipoyl_domain"/>
    <property type="match status" value="1"/>
</dbReference>
<evidence type="ECO:0000313" key="3">
    <source>
        <dbReference type="Proteomes" id="UP001519271"/>
    </source>
</evidence>
<keyword evidence="2" id="KW-0670">Pyruvate</keyword>
<dbReference type="Pfam" id="PF00364">
    <property type="entry name" value="Biotin_lipoyl"/>
    <property type="match status" value="1"/>
</dbReference>
<comment type="caution">
    <text evidence="2">The sequence shown here is derived from an EMBL/GenBank/DDBJ whole genome shotgun (WGS) entry which is preliminary data.</text>
</comment>
<dbReference type="PROSITE" id="PS50968">
    <property type="entry name" value="BIOTINYL_LIPOYL"/>
    <property type="match status" value="1"/>
</dbReference>
<protein>
    <submittedName>
        <fullName evidence="2">Pyruvate/2-oxoglutarate dehydrogenase complex dihydrolipoamide acyltransferase (E2) component</fullName>
    </submittedName>
</protein>
<dbReference type="Proteomes" id="UP001519271">
    <property type="component" value="Unassembled WGS sequence"/>
</dbReference>
<dbReference type="InterPro" id="IPR011053">
    <property type="entry name" value="Single_hybrid_motif"/>
</dbReference>
<evidence type="ECO:0000313" key="2">
    <source>
        <dbReference type="EMBL" id="MBP1918200.1"/>
    </source>
</evidence>
<dbReference type="EMBL" id="JAGGKC010000004">
    <property type="protein sequence ID" value="MBP1918200.1"/>
    <property type="molecule type" value="Genomic_DNA"/>
</dbReference>
<dbReference type="InterPro" id="IPR045257">
    <property type="entry name" value="E2/Pdx1"/>
</dbReference>
<reference evidence="2 3" key="1">
    <citation type="submission" date="2021-03" db="EMBL/GenBank/DDBJ databases">
        <title>Genomic Encyclopedia of Type Strains, Phase IV (KMG-IV): sequencing the most valuable type-strain genomes for metagenomic binning, comparative biology and taxonomic classification.</title>
        <authorList>
            <person name="Goeker M."/>
        </authorList>
    </citation>
    <scope>NUCLEOTIDE SEQUENCE [LARGE SCALE GENOMIC DNA]</scope>
    <source>
        <strain evidence="2 3">DSM 6139</strain>
    </source>
</reference>
<proteinExistence type="predicted"/>
<keyword evidence="2" id="KW-0808">Transferase</keyword>
<name>A0ABS4G1H4_9CLOT</name>
<gene>
    <name evidence="2" type="ORF">J2Z34_000672</name>
</gene>
<dbReference type="GO" id="GO:0016746">
    <property type="term" value="F:acyltransferase activity"/>
    <property type="evidence" value="ECO:0007669"/>
    <property type="project" value="UniProtKB-KW"/>
</dbReference>
<dbReference type="InterPro" id="IPR000089">
    <property type="entry name" value="Biotin_lipoyl"/>
</dbReference>
<evidence type="ECO:0000259" key="1">
    <source>
        <dbReference type="PROSITE" id="PS50968"/>
    </source>
</evidence>
<dbReference type="RefSeq" id="WP_209458444.1">
    <property type="nucleotide sequence ID" value="NZ_JAGGKC010000004.1"/>
</dbReference>
<dbReference type="PANTHER" id="PTHR23151:SF90">
    <property type="entry name" value="DIHYDROLIPOYLLYSINE-RESIDUE ACETYLTRANSFERASE COMPONENT OF PYRUVATE DEHYDROGENASE COMPLEX, MITOCHONDRIAL-RELATED"/>
    <property type="match status" value="1"/>
</dbReference>
<keyword evidence="3" id="KW-1185">Reference proteome</keyword>
<sequence length="72" mass="7748">MPKFGMSMMEGEIGQWLVKEGDKITKGDDIVEIIENKATHTVQAMVSGMLEKIVVNEGEVASVGAIIAILSE</sequence>
<dbReference type="PANTHER" id="PTHR23151">
    <property type="entry name" value="DIHYDROLIPOAMIDE ACETYL/SUCCINYL-TRANSFERASE-RELATED"/>
    <property type="match status" value="1"/>
</dbReference>
<organism evidence="2 3">
    <name type="scientific">Youngiibacter multivorans</name>
    <dbReference type="NCBI Taxonomy" id="937251"/>
    <lineage>
        <taxon>Bacteria</taxon>
        <taxon>Bacillati</taxon>
        <taxon>Bacillota</taxon>
        <taxon>Clostridia</taxon>
        <taxon>Eubacteriales</taxon>
        <taxon>Clostridiaceae</taxon>
        <taxon>Youngiibacter</taxon>
    </lineage>
</organism>
<feature type="domain" description="Lipoyl-binding" evidence="1">
    <location>
        <begin position="1"/>
        <end position="71"/>
    </location>
</feature>
<accession>A0ABS4G1H4</accession>
<dbReference type="Gene3D" id="2.40.50.100">
    <property type="match status" value="1"/>
</dbReference>
<keyword evidence="2" id="KW-0012">Acyltransferase</keyword>
<dbReference type="SUPFAM" id="SSF51230">
    <property type="entry name" value="Single hybrid motif"/>
    <property type="match status" value="1"/>
</dbReference>